<dbReference type="PANTHER" id="PTHR38594">
    <property type="entry name" value="PEP-DEPENDENT DIHYDROXYACETONE KINASE, PHOSPHORYL DONOR SUBUNIT DHAM"/>
    <property type="match status" value="1"/>
</dbReference>
<reference evidence="8" key="4">
    <citation type="submission" date="2016-01" db="EMBL/GenBank/DDBJ databases">
        <authorList>
            <person name="Oliw E.H."/>
        </authorList>
    </citation>
    <scope>NUCLEOTIDE SEQUENCE [LARGE SCALE GENOMIC DNA]</scope>
    <source>
        <strain evidence="8">GED7749B</strain>
    </source>
</reference>
<dbReference type="InterPro" id="IPR004701">
    <property type="entry name" value="PTS_EIIA_man-typ"/>
</dbReference>
<dbReference type="PANTHER" id="PTHR38594:SF1">
    <property type="entry name" value="PEP-DEPENDENT DIHYDROXYACETONE KINASE, PHOSPHORYL DONOR SUBUNIT DHAM"/>
    <property type="match status" value="1"/>
</dbReference>
<reference evidence="10" key="3">
    <citation type="submission" date="2016-01" db="EMBL/GenBank/DDBJ databases">
        <authorList>
            <person name="Mitreva M."/>
            <person name="Pepin K.H."/>
            <person name="Mihindukulasuriya K.A."/>
            <person name="Fulton R."/>
            <person name="Fronick C."/>
            <person name="O'Laughlin M."/>
            <person name="Miner T."/>
            <person name="Herter B."/>
            <person name="Rosa B.A."/>
            <person name="Cordes M."/>
            <person name="Tomlinson C."/>
            <person name="Wollam A."/>
            <person name="Palsikar V.B."/>
            <person name="Mardis E.R."/>
            <person name="Wilson R.K."/>
        </authorList>
    </citation>
    <scope>NUCLEOTIDE SEQUENCE [LARGE SCALE GENOMIC DNA]</scope>
    <source>
        <strain evidence="10">GED7749B</strain>
    </source>
</reference>
<dbReference type="GeneID" id="93258607"/>
<gene>
    <name evidence="8" type="ORF">HMPREF3213_00145</name>
    <name evidence="7" type="ORF">SB48_HM08orf01140</name>
</gene>
<protein>
    <recommendedName>
        <fullName evidence="3">phosphoenolpyruvate--glycerone phosphotransferase</fullName>
        <ecNumber evidence="3">2.7.1.121</ecNumber>
    </recommendedName>
</protein>
<proteinExistence type="predicted"/>
<accession>A0A0C5C459</accession>
<evidence type="ECO:0000313" key="7">
    <source>
        <dbReference type="EMBL" id="AJO21541.1"/>
    </source>
</evidence>
<dbReference type="NCBIfam" id="TIGR02364">
    <property type="entry name" value="dha_pts"/>
    <property type="match status" value="1"/>
</dbReference>
<evidence type="ECO:0000256" key="3">
    <source>
        <dbReference type="ARBA" id="ARBA00012095"/>
    </source>
</evidence>
<dbReference type="SUPFAM" id="SSF53062">
    <property type="entry name" value="PTS system fructose IIA component-like"/>
    <property type="match status" value="1"/>
</dbReference>
<dbReference type="EMBL" id="CP010525">
    <property type="protein sequence ID" value="AJO21541.1"/>
    <property type="molecule type" value="Genomic_DNA"/>
</dbReference>
<evidence type="ECO:0000313" key="8">
    <source>
        <dbReference type="EMBL" id="KWZ86234.1"/>
    </source>
</evidence>
<dbReference type="PROSITE" id="PS51096">
    <property type="entry name" value="PTS_EIIA_TYPE_4"/>
    <property type="match status" value="1"/>
</dbReference>
<dbReference type="GO" id="GO:0047324">
    <property type="term" value="F:phosphoenolpyruvate-glycerone phosphotransferase activity"/>
    <property type="evidence" value="ECO:0007669"/>
    <property type="project" value="UniProtKB-EC"/>
</dbReference>
<dbReference type="Pfam" id="PF03610">
    <property type="entry name" value="EIIA-man"/>
    <property type="match status" value="1"/>
</dbReference>
<dbReference type="Gene3D" id="3.40.50.510">
    <property type="entry name" value="Phosphotransferase system, mannose-type IIA component"/>
    <property type="match status" value="1"/>
</dbReference>
<dbReference type="Proteomes" id="UP000070376">
    <property type="component" value="Unassembled WGS sequence"/>
</dbReference>
<comment type="subunit">
    <text evidence="5">Homodimer. The dihydroxyacetone kinase complex is composed of a homodimer of DhaM, a homodimer of DhaK and the subunit DhaL.</text>
</comment>
<organism evidence="8 10">
    <name type="scientific">Heyndrickxia coagulans</name>
    <name type="common">Weizmannia coagulans</name>
    <dbReference type="NCBI Taxonomy" id="1398"/>
    <lineage>
        <taxon>Bacteria</taxon>
        <taxon>Bacillati</taxon>
        <taxon>Bacillota</taxon>
        <taxon>Bacilli</taxon>
        <taxon>Bacillales</taxon>
        <taxon>Bacillaceae</taxon>
        <taxon>Heyndrickxia</taxon>
    </lineage>
</organism>
<dbReference type="GO" id="GO:0019563">
    <property type="term" value="P:glycerol catabolic process"/>
    <property type="evidence" value="ECO:0007669"/>
    <property type="project" value="InterPro"/>
</dbReference>
<evidence type="ECO:0000259" key="6">
    <source>
        <dbReference type="PROSITE" id="PS51096"/>
    </source>
</evidence>
<dbReference type="InterPro" id="IPR012844">
    <property type="entry name" value="DhaM_N"/>
</dbReference>
<evidence type="ECO:0000313" key="9">
    <source>
        <dbReference type="Proteomes" id="UP000032024"/>
    </source>
</evidence>
<dbReference type="EC" id="2.7.1.121" evidence="3"/>
<name>A0A0C5C459_HEYCO</name>
<dbReference type="STRING" id="1398.AB434_0436"/>
<evidence type="ECO:0000256" key="1">
    <source>
        <dbReference type="ARBA" id="ARBA00001113"/>
    </source>
</evidence>
<dbReference type="PATRIC" id="fig|1398.18.peg.767"/>
<comment type="catalytic activity">
    <reaction evidence="1">
        <text>dihydroxyacetone + phosphoenolpyruvate = dihydroxyacetone phosphate + pyruvate</text>
        <dbReference type="Rhea" id="RHEA:18381"/>
        <dbReference type="ChEBI" id="CHEBI:15361"/>
        <dbReference type="ChEBI" id="CHEBI:16016"/>
        <dbReference type="ChEBI" id="CHEBI:57642"/>
        <dbReference type="ChEBI" id="CHEBI:58702"/>
        <dbReference type="EC" id="2.7.1.121"/>
    </reaction>
</comment>
<keyword evidence="4" id="KW-0808">Transferase</keyword>
<evidence type="ECO:0000313" key="10">
    <source>
        <dbReference type="Proteomes" id="UP000070376"/>
    </source>
</evidence>
<dbReference type="GO" id="GO:0016020">
    <property type="term" value="C:membrane"/>
    <property type="evidence" value="ECO:0007669"/>
    <property type="project" value="InterPro"/>
</dbReference>
<evidence type="ECO:0000256" key="2">
    <source>
        <dbReference type="ARBA" id="ARBA00002788"/>
    </source>
</evidence>
<dbReference type="InterPro" id="IPR039643">
    <property type="entry name" value="DhaM"/>
</dbReference>
<sequence length="125" mass="13359">MSKKPVGIVIVSHIPEIAAGLATLLKEAAKDVSITYAGGTDDGGVGTSFDKINAAIAENKADDLFAFYDLGSAKMNLEMAMEMSDKYIRLMDTAFVESAYTAAALIQADAELEEILKQLEPLKVK</sequence>
<comment type="function">
    <text evidence="2">Component of the dihydroxyacetone kinase complex, which is responsible for the phosphoenolpyruvate (PEP)-dependent phosphorylation of dihydroxyacetone. DhaM serves as the phosphoryl donor. Is phosphorylated by phosphoenolpyruvate in an EI- and HPr-dependent reaction, and a phosphorelay system on histidine residues finally leads to phosphoryl transfer to DhaL and dihydroxyacetone.</text>
</comment>
<reference evidence="9" key="2">
    <citation type="submission" date="2015-01" db="EMBL/GenBank/DDBJ databases">
        <title>Comparative genome analysis of Bacillus coagulans HM-08, Clostridium butyricum HM-68, Bacillus subtilis HM-66 and Bacillus paralicheniformis BL-09.</title>
        <authorList>
            <person name="Zhang H."/>
        </authorList>
    </citation>
    <scope>NUCLEOTIDE SEQUENCE [LARGE SCALE GENOMIC DNA]</scope>
    <source>
        <strain evidence="9">HM-08</strain>
    </source>
</reference>
<keyword evidence="9" id="KW-1185">Reference proteome</keyword>
<dbReference type="AlphaFoldDB" id="A0A0C5C459"/>
<dbReference type="GO" id="GO:0009401">
    <property type="term" value="P:phosphoenolpyruvate-dependent sugar phosphotransferase system"/>
    <property type="evidence" value="ECO:0007669"/>
    <property type="project" value="InterPro"/>
</dbReference>
<dbReference type="InterPro" id="IPR036662">
    <property type="entry name" value="PTS_EIIA_man-typ_sf"/>
</dbReference>
<reference evidence="7" key="1">
    <citation type="submission" date="2015-01" db="EMBL/GenBank/DDBJ databases">
        <title>Comparative genome analysis of Bacillus coagulans HM-08, Clostridium butyricum HM-68, Bacillus subtilis HM-66 and Bacillus licheniformis BL-09.</title>
        <authorList>
            <person name="Zhang H."/>
        </authorList>
    </citation>
    <scope>NUCLEOTIDE SEQUENCE [LARGE SCALE GENOMIC DNA]</scope>
    <source>
        <strain evidence="7">HM-08</strain>
    </source>
</reference>
<feature type="domain" description="PTS EIIA type-4" evidence="6">
    <location>
        <begin position="5"/>
        <end position="125"/>
    </location>
</feature>
<dbReference type="Proteomes" id="UP000032024">
    <property type="component" value="Chromosome"/>
</dbReference>
<dbReference type="RefSeq" id="WP_017553523.1">
    <property type="nucleotide sequence ID" value="NZ_CP010525.1"/>
</dbReference>
<evidence type="ECO:0000256" key="4">
    <source>
        <dbReference type="ARBA" id="ARBA00022679"/>
    </source>
</evidence>
<dbReference type="EMBL" id="LRPN01000005">
    <property type="protein sequence ID" value="KWZ86234.1"/>
    <property type="molecule type" value="Genomic_DNA"/>
</dbReference>
<keyword evidence="8" id="KW-0418">Kinase</keyword>
<evidence type="ECO:0000256" key="5">
    <source>
        <dbReference type="ARBA" id="ARBA00046577"/>
    </source>
</evidence>